<evidence type="ECO:0000259" key="9">
    <source>
        <dbReference type="PROSITE" id="PS50110"/>
    </source>
</evidence>
<keyword evidence="3" id="KW-0805">Transcription regulation</keyword>
<feature type="domain" description="Response regulatory" evidence="9">
    <location>
        <begin position="7"/>
        <end position="121"/>
    </location>
</feature>
<dbReference type="CDD" id="cd00009">
    <property type="entry name" value="AAA"/>
    <property type="match status" value="1"/>
</dbReference>
<dbReference type="PROSITE" id="PS00675">
    <property type="entry name" value="SIGMA54_INTERACT_1"/>
    <property type="match status" value="1"/>
</dbReference>
<dbReference type="GO" id="GO:0005524">
    <property type="term" value="F:ATP binding"/>
    <property type="evidence" value="ECO:0007669"/>
    <property type="project" value="UniProtKB-KW"/>
</dbReference>
<dbReference type="GO" id="GO:0000160">
    <property type="term" value="P:phosphorelay signal transduction system"/>
    <property type="evidence" value="ECO:0007669"/>
    <property type="project" value="InterPro"/>
</dbReference>
<dbReference type="InterPro" id="IPR001789">
    <property type="entry name" value="Sig_transdc_resp-reg_receiver"/>
</dbReference>
<dbReference type="PRINTS" id="PR01590">
    <property type="entry name" value="HTHFIS"/>
</dbReference>
<evidence type="ECO:0000256" key="5">
    <source>
        <dbReference type="ARBA" id="ARBA00023159"/>
    </source>
</evidence>
<evidence type="ECO:0000256" key="4">
    <source>
        <dbReference type="ARBA" id="ARBA00023125"/>
    </source>
</evidence>
<evidence type="ECO:0000256" key="1">
    <source>
        <dbReference type="ARBA" id="ARBA00022741"/>
    </source>
</evidence>
<dbReference type="SUPFAM" id="SSF46689">
    <property type="entry name" value="Homeodomain-like"/>
    <property type="match status" value="1"/>
</dbReference>
<dbReference type="Pfam" id="PF00072">
    <property type="entry name" value="Response_reg"/>
    <property type="match status" value="1"/>
</dbReference>
<dbReference type="Gene3D" id="1.10.10.60">
    <property type="entry name" value="Homeodomain-like"/>
    <property type="match status" value="1"/>
</dbReference>
<dbReference type="SMART" id="SM00382">
    <property type="entry name" value="AAA"/>
    <property type="match status" value="1"/>
</dbReference>
<dbReference type="Proteomes" id="UP000425960">
    <property type="component" value="Chromosome"/>
</dbReference>
<dbReference type="EMBL" id="AP021876">
    <property type="protein sequence ID" value="BBO83613.1"/>
    <property type="molecule type" value="Genomic_DNA"/>
</dbReference>
<dbReference type="GO" id="GO:0006355">
    <property type="term" value="P:regulation of DNA-templated transcription"/>
    <property type="evidence" value="ECO:0007669"/>
    <property type="project" value="InterPro"/>
</dbReference>
<dbReference type="PROSITE" id="PS50110">
    <property type="entry name" value="RESPONSE_REGULATORY"/>
    <property type="match status" value="1"/>
</dbReference>
<dbReference type="KEGG" id="dov:DSCO28_41790"/>
<dbReference type="InterPro" id="IPR002078">
    <property type="entry name" value="Sigma_54_int"/>
</dbReference>
<dbReference type="InterPro" id="IPR009057">
    <property type="entry name" value="Homeodomain-like_sf"/>
</dbReference>
<dbReference type="FunFam" id="3.40.50.300:FF:000006">
    <property type="entry name" value="DNA-binding transcriptional regulator NtrC"/>
    <property type="match status" value="1"/>
</dbReference>
<dbReference type="Gene3D" id="3.40.50.2300">
    <property type="match status" value="1"/>
</dbReference>
<keyword evidence="4" id="KW-0238">DNA-binding</keyword>
<dbReference type="FunFam" id="1.10.8.60:FF:000014">
    <property type="entry name" value="DNA-binding transcriptional regulator NtrC"/>
    <property type="match status" value="1"/>
</dbReference>
<proteinExistence type="predicted"/>
<dbReference type="GO" id="GO:0043565">
    <property type="term" value="F:sequence-specific DNA binding"/>
    <property type="evidence" value="ECO:0007669"/>
    <property type="project" value="InterPro"/>
</dbReference>
<dbReference type="PROSITE" id="PS00688">
    <property type="entry name" value="SIGMA54_INTERACT_3"/>
    <property type="match status" value="1"/>
</dbReference>
<keyword evidence="2" id="KW-0067">ATP-binding</keyword>
<dbReference type="SMART" id="SM00448">
    <property type="entry name" value="REC"/>
    <property type="match status" value="1"/>
</dbReference>
<dbReference type="Pfam" id="PF02954">
    <property type="entry name" value="HTH_8"/>
    <property type="match status" value="1"/>
</dbReference>
<dbReference type="Pfam" id="PF25601">
    <property type="entry name" value="AAA_lid_14"/>
    <property type="match status" value="1"/>
</dbReference>
<protein>
    <submittedName>
        <fullName evidence="10">Acetoacetate metabolism regulatory protein AtoC</fullName>
    </submittedName>
</protein>
<accession>A0A5K7ZTR8</accession>
<dbReference type="AlphaFoldDB" id="A0A5K7ZTR8"/>
<dbReference type="InterPro" id="IPR025944">
    <property type="entry name" value="Sigma_54_int_dom_CS"/>
</dbReference>
<sequence length="450" mass="50289">MTMSRPTIFLVDDNEAFLDLFASLTEDQDFDLNTFDCPQKALDALDRDPPDLIISDVQMPAMSGLDLFHRVSDRAPATPVILITAFGSTEQAVQAVQQGAFHYFEKPITDKLPLFWATVREALAKGQMQRHLAIFKKKRELGMKPPATLIGRSPAIQKVVESIQLVAGLPATVLISGETGSGKELVAQLIHEQSGRLSETFFAVNCGEFSSGVLESELFGHERGAFTGAVDRHLGFFEMADQGTLFLDEIGDAPATFQTKLLRVLESKRFTRVGGTAAVKSDFRLIAATNQDLKKKMGMGTFRSDLFYRINVYGIEMPPLRQRREDIPLLASYYLTQFGQRYGRSIQGLSEAALHALRRYDWPGNVRELINVIERAVIICRDDTITTAHLPFDAATNEAELSDLNLVEMEKFTMDLALRRTDGNKSQAAQLLGISRKTLIEKVKKYRLEY</sequence>
<dbReference type="InterPro" id="IPR003593">
    <property type="entry name" value="AAA+_ATPase"/>
</dbReference>
<dbReference type="PROSITE" id="PS50045">
    <property type="entry name" value="SIGMA54_INTERACT_4"/>
    <property type="match status" value="1"/>
</dbReference>
<evidence type="ECO:0000256" key="7">
    <source>
        <dbReference type="PROSITE-ProRule" id="PRU00169"/>
    </source>
</evidence>
<dbReference type="InterPro" id="IPR058031">
    <property type="entry name" value="AAA_lid_NorR"/>
</dbReference>
<dbReference type="Pfam" id="PF00158">
    <property type="entry name" value="Sigma54_activat"/>
    <property type="match status" value="1"/>
</dbReference>
<gene>
    <name evidence="10" type="ORF">DSCO28_41790</name>
</gene>
<dbReference type="InterPro" id="IPR002197">
    <property type="entry name" value="HTH_Fis"/>
</dbReference>
<feature type="domain" description="Sigma-54 factor interaction" evidence="8">
    <location>
        <begin position="149"/>
        <end position="378"/>
    </location>
</feature>
<name>A0A5K7ZTR8_9BACT</name>
<dbReference type="Gene3D" id="3.40.50.300">
    <property type="entry name" value="P-loop containing nucleotide triphosphate hydrolases"/>
    <property type="match status" value="1"/>
</dbReference>
<keyword evidence="1" id="KW-0547">Nucleotide-binding</keyword>
<evidence type="ECO:0000256" key="2">
    <source>
        <dbReference type="ARBA" id="ARBA00022840"/>
    </source>
</evidence>
<dbReference type="PANTHER" id="PTHR32071">
    <property type="entry name" value="TRANSCRIPTIONAL REGULATORY PROTEIN"/>
    <property type="match status" value="1"/>
</dbReference>
<evidence type="ECO:0000313" key="11">
    <source>
        <dbReference type="Proteomes" id="UP000425960"/>
    </source>
</evidence>
<dbReference type="Gene3D" id="1.10.8.60">
    <property type="match status" value="1"/>
</dbReference>
<evidence type="ECO:0000256" key="3">
    <source>
        <dbReference type="ARBA" id="ARBA00023015"/>
    </source>
</evidence>
<keyword evidence="5" id="KW-0010">Activator</keyword>
<dbReference type="InterPro" id="IPR011006">
    <property type="entry name" value="CheY-like_superfamily"/>
</dbReference>
<keyword evidence="7" id="KW-0597">Phosphoprotein</keyword>
<evidence type="ECO:0000256" key="6">
    <source>
        <dbReference type="ARBA" id="ARBA00023163"/>
    </source>
</evidence>
<dbReference type="InterPro" id="IPR025662">
    <property type="entry name" value="Sigma_54_int_dom_ATP-bd_1"/>
</dbReference>
<dbReference type="InterPro" id="IPR027417">
    <property type="entry name" value="P-loop_NTPase"/>
</dbReference>
<dbReference type="SUPFAM" id="SSF52172">
    <property type="entry name" value="CheY-like"/>
    <property type="match status" value="1"/>
</dbReference>
<dbReference type="SUPFAM" id="SSF52540">
    <property type="entry name" value="P-loop containing nucleoside triphosphate hydrolases"/>
    <property type="match status" value="1"/>
</dbReference>
<keyword evidence="6" id="KW-0804">Transcription</keyword>
<feature type="modified residue" description="4-aspartylphosphate" evidence="7">
    <location>
        <position position="56"/>
    </location>
</feature>
<evidence type="ECO:0000259" key="8">
    <source>
        <dbReference type="PROSITE" id="PS50045"/>
    </source>
</evidence>
<dbReference type="PANTHER" id="PTHR32071:SF57">
    <property type="entry name" value="C4-DICARBOXYLATE TRANSPORT TRANSCRIPTIONAL REGULATORY PROTEIN DCTD"/>
    <property type="match status" value="1"/>
</dbReference>
<evidence type="ECO:0000313" key="10">
    <source>
        <dbReference type="EMBL" id="BBO83613.1"/>
    </source>
</evidence>
<organism evidence="10 11">
    <name type="scientific">Desulfosarcina ovata subsp. sediminis</name>
    <dbReference type="NCBI Taxonomy" id="885957"/>
    <lineage>
        <taxon>Bacteria</taxon>
        <taxon>Pseudomonadati</taxon>
        <taxon>Thermodesulfobacteriota</taxon>
        <taxon>Desulfobacteria</taxon>
        <taxon>Desulfobacterales</taxon>
        <taxon>Desulfosarcinaceae</taxon>
        <taxon>Desulfosarcina</taxon>
    </lineage>
</organism>
<reference evidence="10 11" key="1">
    <citation type="submission" date="2019-11" db="EMBL/GenBank/DDBJ databases">
        <title>Comparative genomics of hydrocarbon-degrading Desulfosarcina strains.</title>
        <authorList>
            <person name="Watanabe M."/>
            <person name="Kojima H."/>
            <person name="Fukui M."/>
        </authorList>
    </citation>
    <scope>NUCLEOTIDE SEQUENCE [LARGE SCALE GENOMIC DNA]</scope>
    <source>
        <strain evidence="10 11">28bB2T</strain>
    </source>
</reference>